<feature type="region of interest" description="Disordered" evidence="1">
    <location>
        <begin position="113"/>
        <end position="156"/>
    </location>
</feature>
<dbReference type="Proteomes" id="UP001178508">
    <property type="component" value="Chromosome 4"/>
</dbReference>
<dbReference type="EMBL" id="OY660867">
    <property type="protein sequence ID" value="CAJ1055152.1"/>
    <property type="molecule type" value="Genomic_DNA"/>
</dbReference>
<proteinExistence type="predicted"/>
<evidence type="ECO:0000313" key="3">
    <source>
        <dbReference type="Proteomes" id="UP001178508"/>
    </source>
</evidence>
<feature type="compositionally biased region" description="Pro residues" evidence="1">
    <location>
        <begin position="144"/>
        <end position="156"/>
    </location>
</feature>
<name>A0AAV1F1U9_XYRNO</name>
<organism evidence="2 3">
    <name type="scientific">Xyrichtys novacula</name>
    <name type="common">Pearly razorfish</name>
    <name type="synonym">Hemipteronotus novacula</name>
    <dbReference type="NCBI Taxonomy" id="13765"/>
    <lineage>
        <taxon>Eukaryota</taxon>
        <taxon>Metazoa</taxon>
        <taxon>Chordata</taxon>
        <taxon>Craniata</taxon>
        <taxon>Vertebrata</taxon>
        <taxon>Euteleostomi</taxon>
        <taxon>Actinopterygii</taxon>
        <taxon>Neopterygii</taxon>
        <taxon>Teleostei</taxon>
        <taxon>Neoteleostei</taxon>
        <taxon>Acanthomorphata</taxon>
        <taxon>Eupercaria</taxon>
        <taxon>Labriformes</taxon>
        <taxon>Labridae</taxon>
        <taxon>Xyrichtys</taxon>
    </lineage>
</organism>
<feature type="compositionally biased region" description="Low complexity" evidence="1">
    <location>
        <begin position="126"/>
        <end position="143"/>
    </location>
</feature>
<dbReference type="AlphaFoldDB" id="A0AAV1F1U9"/>
<keyword evidence="3" id="KW-1185">Reference proteome</keyword>
<gene>
    <name evidence="2" type="ORF">XNOV1_A011359</name>
</gene>
<evidence type="ECO:0000313" key="2">
    <source>
        <dbReference type="EMBL" id="CAJ1055152.1"/>
    </source>
</evidence>
<sequence>MQRKFEPCICSARCLYVNDESSETYWQESVCCHDVFIHRPALVFFISSETAETEEEEEEEAASPSCPTCPTSPIVALPPHPPFFSTGVLRPRRKCAVSPSVLFSLHSGADGLVMPAQPHQSDTDVPATPSATITATSPSEGANPAPPPSPPYWMLS</sequence>
<feature type="non-terminal residue" evidence="2">
    <location>
        <position position="1"/>
    </location>
</feature>
<evidence type="ECO:0000256" key="1">
    <source>
        <dbReference type="SAM" id="MobiDB-lite"/>
    </source>
</evidence>
<reference evidence="2" key="1">
    <citation type="submission" date="2023-08" db="EMBL/GenBank/DDBJ databases">
        <authorList>
            <person name="Alioto T."/>
            <person name="Alioto T."/>
            <person name="Gomez Garrido J."/>
        </authorList>
    </citation>
    <scope>NUCLEOTIDE SEQUENCE</scope>
</reference>
<protein>
    <submittedName>
        <fullName evidence="2">Uncharacterized protein</fullName>
    </submittedName>
</protein>
<accession>A0AAV1F1U9</accession>